<dbReference type="EMBL" id="HG316466">
    <property type="protein sequence ID" value="CDF91713.1"/>
    <property type="molecule type" value="Genomic_DNA"/>
</dbReference>
<dbReference type="FunFam" id="3.40.50.1110:FF:000022">
    <property type="entry name" value="Isoamyl acetate-hydrolyzing esterase"/>
    <property type="match status" value="1"/>
</dbReference>
<dbReference type="AlphaFoldDB" id="A0A8J2TB92"/>
<name>A0A8J2TB92_ZYGB2</name>
<dbReference type="OrthoDB" id="671439at2759"/>
<evidence type="ECO:0000313" key="3">
    <source>
        <dbReference type="Proteomes" id="UP000019375"/>
    </source>
</evidence>
<dbReference type="InterPro" id="IPR045136">
    <property type="entry name" value="Iah1-like"/>
</dbReference>
<proteinExistence type="predicted"/>
<protein>
    <submittedName>
        <fullName evidence="2">ZYBA0S13-01882g1_1</fullName>
    </submittedName>
</protein>
<dbReference type="InterPro" id="IPR013830">
    <property type="entry name" value="SGNH_hydro"/>
</dbReference>
<dbReference type="Pfam" id="PF13472">
    <property type="entry name" value="Lipase_GDSL_2"/>
    <property type="match status" value="1"/>
</dbReference>
<sequence length="240" mass="27245">MEYKKFLLFGDSITEYSFNTLPEPNKGHQFALGAALSSIYSRKLAIIHRGFSGYNSRWAVKILPKILEHENNIAIATIYFGSNDATAAGPAHVPEHEYEDNLHKLVQMMKAQSIKPILVGPALYDPAKFEPTHQKEIQQGQIRSNELLGKYSTIAENVASKEHIPFVNLHAAFKDKGGDNWGNMLSDGLHYNGWGYEVFYQELLRAINDSYPQYSPENMEVKLPLWREVLEDGSNLEQFL</sequence>
<keyword evidence="3" id="KW-1185">Reference proteome</keyword>
<dbReference type="PANTHER" id="PTHR14209:SF19">
    <property type="entry name" value="ISOAMYL ACETATE-HYDROLYZING ESTERASE 1 HOMOLOG"/>
    <property type="match status" value="1"/>
</dbReference>
<evidence type="ECO:0000259" key="1">
    <source>
        <dbReference type="Pfam" id="PF13472"/>
    </source>
</evidence>
<feature type="domain" description="SGNH hydrolase-type esterase" evidence="1">
    <location>
        <begin position="8"/>
        <end position="197"/>
    </location>
</feature>
<organism evidence="2 3">
    <name type="scientific">Zygosaccharomyces bailii (strain CLIB 213 / ATCC 58445 / CBS 680 / BCRC 21525 / NBRC 1098 / NCYC 1416 / NRRL Y-2227)</name>
    <dbReference type="NCBI Taxonomy" id="1333698"/>
    <lineage>
        <taxon>Eukaryota</taxon>
        <taxon>Fungi</taxon>
        <taxon>Dikarya</taxon>
        <taxon>Ascomycota</taxon>
        <taxon>Saccharomycotina</taxon>
        <taxon>Saccharomycetes</taxon>
        <taxon>Saccharomycetales</taxon>
        <taxon>Saccharomycetaceae</taxon>
        <taxon>Zygosaccharomyces</taxon>
    </lineage>
</organism>
<dbReference type="Proteomes" id="UP000019375">
    <property type="component" value="Unassembled WGS sequence"/>
</dbReference>
<gene>
    <name evidence="2" type="ORF">BN860_01882g</name>
</gene>
<evidence type="ECO:0000313" key="2">
    <source>
        <dbReference type="EMBL" id="CDF91713.1"/>
    </source>
</evidence>
<reference evidence="3" key="1">
    <citation type="journal article" date="2013" name="Genome Announc.">
        <title>Genome sequence of the food spoilage yeast Zygosaccharomyces bailii CLIB 213(T).</title>
        <authorList>
            <person name="Galeote V."/>
            <person name="Bigey F."/>
            <person name="Devillers H."/>
            <person name="Neuveglise C."/>
            <person name="Dequin S."/>
        </authorList>
    </citation>
    <scope>NUCLEOTIDE SEQUENCE [LARGE SCALE GENOMIC DNA]</scope>
    <source>
        <strain evidence="3">CLIB 213 / ATCC 58445 / CBS 680 / CCRC 21525 / NBRC 1098 / NCYC 1416 / NRRL Y-2227</strain>
    </source>
</reference>
<dbReference type="Gene3D" id="3.40.50.1110">
    <property type="entry name" value="SGNH hydrolase"/>
    <property type="match status" value="1"/>
</dbReference>
<accession>A0A8J2TB92</accession>
<dbReference type="PANTHER" id="PTHR14209">
    <property type="entry name" value="ISOAMYL ACETATE-HYDROLYZING ESTERASE 1"/>
    <property type="match status" value="1"/>
</dbReference>
<dbReference type="InterPro" id="IPR036514">
    <property type="entry name" value="SGNH_hydro_sf"/>
</dbReference>
<dbReference type="CDD" id="cd01838">
    <property type="entry name" value="Isoamyl_acetate_hydrolase_like"/>
    <property type="match status" value="1"/>
</dbReference>
<dbReference type="SUPFAM" id="SSF52266">
    <property type="entry name" value="SGNH hydrolase"/>
    <property type="match status" value="1"/>
</dbReference>